<feature type="region of interest" description="Disordered" evidence="1">
    <location>
        <begin position="26"/>
        <end position="93"/>
    </location>
</feature>
<protein>
    <submittedName>
        <fullName evidence="2">Uncharacterized protein</fullName>
    </submittedName>
</protein>
<dbReference type="EMBL" id="GBRH01252446">
    <property type="protein sequence ID" value="JAD45449.1"/>
    <property type="molecule type" value="Transcribed_RNA"/>
</dbReference>
<feature type="compositionally biased region" description="Basic residues" evidence="1">
    <location>
        <begin position="71"/>
        <end position="93"/>
    </location>
</feature>
<sequence length="93" mass="10022">MTCQITRTVPRCCACESDAFMHLQAPHRRRDRASYKGPVAVAGPPIANARRAAAGSGSPTTASDSLPTGLQRRRGPVAHRRASHHTSLPVHHH</sequence>
<feature type="compositionally biased region" description="Low complexity" evidence="1">
    <location>
        <begin position="42"/>
        <end position="65"/>
    </location>
</feature>
<organism evidence="2">
    <name type="scientific">Arundo donax</name>
    <name type="common">Giant reed</name>
    <name type="synonym">Donax arundinaceus</name>
    <dbReference type="NCBI Taxonomy" id="35708"/>
    <lineage>
        <taxon>Eukaryota</taxon>
        <taxon>Viridiplantae</taxon>
        <taxon>Streptophyta</taxon>
        <taxon>Embryophyta</taxon>
        <taxon>Tracheophyta</taxon>
        <taxon>Spermatophyta</taxon>
        <taxon>Magnoliopsida</taxon>
        <taxon>Liliopsida</taxon>
        <taxon>Poales</taxon>
        <taxon>Poaceae</taxon>
        <taxon>PACMAD clade</taxon>
        <taxon>Arundinoideae</taxon>
        <taxon>Arundineae</taxon>
        <taxon>Arundo</taxon>
    </lineage>
</organism>
<dbReference type="AlphaFoldDB" id="A0A0A9A1C8"/>
<evidence type="ECO:0000313" key="2">
    <source>
        <dbReference type="EMBL" id="JAD45449.1"/>
    </source>
</evidence>
<reference evidence="2" key="1">
    <citation type="submission" date="2014-09" db="EMBL/GenBank/DDBJ databases">
        <authorList>
            <person name="Magalhaes I.L.F."/>
            <person name="Oliveira U."/>
            <person name="Santos F.R."/>
            <person name="Vidigal T.H.D.A."/>
            <person name="Brescovit A.D."/>
            <person name="Santos A.J."/>
        </authorList>
    </citation>
    <scope>NUCLEOTIDE SEQUENCE</scope>
    <source>
        <tissue evidence="2">Shoot tissue taken approximately 20 cm above the soil surface</tissue>
    </source>
</reference>
<reference evidence="2" key="2">
    <citation type="journal article" date="2015" name="Data Brief">
        <title>Shoot transcriptome of the giant reed, Arundo donax.</title>
        <authorList>
            <person name="Barrero R.A."/>
            <person name="Guerrero F.D."/>
            <person name="Moolhuijzen P."/>
            <person name="Goolsby J.A."/>
            <person name="Tidwell J."/>
            <person name="Bellgard S.E."/>
            <person name="Bellgard M.I."/>
        </authorList>
    </citation>
    <scope>NUCLEOTIDE SEQUENCE</scope>
    <source>
        <tissue evidence="2">Shoot tissue taken approximately 20 cm above the soil surface</tissue>
    </source>
</reference>
<accession>A0A0A9A1C8</accession>
<name>A0A0A9A1C8_ARUDO</name>
<proteinExistence type="predicted"/>
<evidence type="ECO:0000256" key="1">
    <source>
        <dbReference type="SAM" id="MobiDB-lite"/>
    </source>
</evidence>